<dbReference type="InterPro" id="IPR011009">
    <property type="entry name" value="Kinase-like_dom_sf"/>
</dbReference>
<feature type="compositionally biased region" description="Polar residues" evidence="1">
    <location>
        <begin position="236"/>
        <end position="247"/>
    </location>
</feature>
<feature type="compositionally biased region" description="Basic and acidic residues" evidence="1">
    <location>
        <begin position="9"/>
        <end position="19"/>
    </location>
</feature>
<feature type="compositionally biased region" description="Polar residues" evidence="1">
    <location>
        <begin position="103"/>
        <end position="119"/>
    </location>
</feature>
<comment type="caution">
    <text evidence="2">The sequence shown here is derived from an EMBL/GenBank/DDBJ whole genome shotgun (WGS) entry which is preliminary data.</text>
</comment>
<dbReference type="EMBL" id="JADGIZ020000049">
    <property type="protein sequence ID" value="KAL2913232.1"/>
    <property type="molecule type" value="Genomic_DNA"/>
</dbReference>
<evidence type="ECO:0000256" key="1">
    <source>
        <dbReference type="SAM" id="MobiDB-lite"/>
    </source>
</evidence>
<feature type="compositionally biased region" description="Low complexity" evidence="1">
    <location>
        <begin position="25"/>
        <end position="39"/>
    </location>
</feature>
<evidence type="ECO:0000313" key="3">
    <source>
        <dbReference type="Proteomes" id="UP001527925"/>
    </source>
</evidence>
<accession>A0ABR4N139</accession>
<feature type="compositionally biased region" description="Low complexity" evidence="1">
    <location>
        <begin position="65"/>
        <end position="80"/>
    </location>
</feature>
<feature type="compositionally biased region" description="Low complexity" evidence="1">
    <location>
        <begin position="214"/>
        <end position="235"/>
    </location>
</feature>
<name>A0ABR4N139_9FUNG</name>
<evidence type="ECO:0000313" key="2">
    <source>
        <dbReference type="EMBL" id="KAL2913232.1"/>
    </source>
</evidence>
<reference evidence="2 3" key="1">
    <citation type="submission" date="2023-09" db="EMBL/GenBank/DDBJ databases">
        <title>Pangenome analysis of Batrachochytrium dendrobatidis and related Chytrids.</title>
        <authorList>
            <person name="Yacoub M.N."/>
            <person name="Stajich J.E."/>
            <person name="James T.Y."/>
        </authorList>
    </citation>
    <scope>NUCLEOTIDE SEQUENCE [LARGE SCALE GENOMIC DNA]</scope>
    <source>
        <strain evidence="2 3">JEL0888</strain>
    </source>
</reference>
<organism evidence="2 3">
    <name type="scientific">Polyrhizophydium stewartii</name>
    <dbReference type="NCBI Taxonomy" id="2732419"/>
    <lineage>
        <taxon>Eukaryota</taxon>
        <taxon>Fungi</taxon>
        <taxon>Fungi incertae sedis</taxon>
        <taxon>Chytridiomycota</taxon>
        <taxon>Chytridiomycota incertae sedis</taxon>
        <taxon>Chytridiomycetes</taxon>
        <taxon>Rhizophydiales</taxon>
        <taxon>Rhizophydiales incertae sedis</taxon>
        <taxon>Polyrhizophydium</taxon>
    </lineage>
</organism>
<feature type="compositionally biased region" description="Polar residues" evidence="1">
    <location>
        <begin position="141"/>
        <end position="155"/>
    </location>
</feature>
<feature type="region of interest" description="Disordered" evidence="1">
    <location>
        <begin position="141"/>
        <end position="308"/>
    </location>
</feature>
<proteinExistence type="predicted"/>
<evidence type="ECO:0008006" key="4">
    <source>
        <dbReference type="Google" id="ProtNLM"/>
    </source>
</evidence>
<dbReference type="Proteomes" id="UP001527925">
    <property type="component" value="Unassembled WGS sequence"/>
</dbReference>
<keyword evidence="3" id="KW-1185">Reference proteome</keyword>
<feature type="compositionally biased region" description="Polar residues" evidence="1">
    <location>
        <begin position="171"/>
        <end position="204"/>
    </location>
</feature>
<gene>
    <name evidence="2" type="ORF">HK105_207234</name>
</gene>
<dbReference type="SUPFAM" id="SSF56112">
    <property type="entry name" value="Protein kinase-like (PK-like)"/>
    <property type="match status" value="1"/>
</dbReference>
<feature type="region of interest" description="Disordered" evidence="1">
    <location>
        <begin position="1"/>
        <end position="127"/>
    </location>
</feature>
<sequence length="527" mass="56080">MDPADPADSEPRKRQRSDVPEQEQAALDAVASAVSSAESQTLAELRTETFVDGFRVSQSPGQGQPPRNSPRNSPRPGNSPALSANMVALTVDMAAATAEPAHNNPSQQTPGSAASSTRKNPPRDARQIELSAAIEDISSRHLQLISQRQPPQGASQPLDAAGSATAPTIIPNLSSGQQQPADQGSPSNTLLSQTASTELASHQLSGGPAVLNRQSEQPAQASQAAGAPGSGSTSQHGQEQPPASNAGPSGGESSRGAPSQSGAADGGASDSLPADTTAQPREAQVVKQDSGTDVTFGEGKLQKQKPKQYAVVITDRPDHELESVVHERLHDHPKWKDSFAAGFYLAIGRMIGKGGRGTVRAALIRGVPAVAKQITLEDMCAFVTERSNYTRVEKLQGRSIAWLHDTCVYSVDTSVLVIERGEVLAPVRDIYDQFINPREALDKLTDDSKKLAVAALDEIHSIGALHGDVHLGNVGFTVTNGRPRAFWFDLEHMTFPTKNLEEKQKKEKQEFVRNWDNTVADLLAALE</sequence>
<protein>
    <recommendedName>
        <fullName evidence="4">Protein kinase domain-containing protein</fullName>
    </recommendedName>
</protein>